<name>A0A917CMN1_9GAMM</name>
<keyword evidence="1" id="KW-0880">Kelch repeat</keyword>
<protein>
    <recommendedName>
        <fullName evidence="5">Galactose oxidase-like protein</fullName>
    </recommendedName>
</protein>
<comment type="caution">
    <text evidence="3">The sequence shown here is derived from an EMBL/GenBank/DDBJ whole genome shotgun (WGS) entry which is preliminary data.</text>
</comment>
<evidence type="ECO:0000256" key="2">
    <source>
        <dbReference type="ARBA" id="ARBA00022737"/>
    </source>
</evidence>
<evidence type="ECO:0000256" key="1">
    <source>
        <dbReference type="ARBA" id="ARBA00022441"/>
    </source>
</evidence>
<proteinExistence type="predicted"/>
<dbReference type="RefSeq" id="WP_188364912.1">
    <property type="nucleotide sequence ID" value="NZ_BAABJF010000015.1"/>
</dbReference>
<dbReference type="InterPro" id="IPR015915">
    <property type="entry name" value="Kelch-typ_b-propeller"/>
</dbReference>
<reference evidence="3" key="1">
    <citation type="journal article" date="2014" name="Int. J. Syst. Evol. Microbiol.">
        <title>Complete genome sequence of Corynebacterium casei LMG S-19264T (=DSM 44701T), isolated from a smear-ripened cheese.</title>
        <authorList>
            <consortium name="US DOE Joint Genome Institute (JGI-PGF)"/>
            <person name="Walter F."/>
            <person name="Albersmeier A."/>
            <person name="Kalinowski J."/>
            <person name="Ruckert C."/>
        </authorList>
    </citation>
    <scope>NUCLEOTIDE SEQUENCE</scope>
    <source>
        <strain evidence="3">CGMCC 1.12181</strain>
    </source>
</reference>
<dbReference type="InterPro" id="IPR006652">
    <property type="entry name" value="Kelch_1"/>
</dbReference>
<organism evidence="3 4">
    <name type="scientific">Marinicella pacifica</name>
    <dbReference type="NCBI Taxonomy" id="1171543"/>
    <lineage>
        <taxon>Bacteria</taxon>
        <taxon>Pseudomonadati</taxon>
        <taxon>Pseudomonadota</taxon>
        <taxon>Gammaproteobacteria</taxon>
        <taxon>Lysobacterales</taxon>
        <taxon>Marinicellaceae</taxon>
        <taxon>Marinicella</taxon>
    </lineage>
</organism>
<dbReference type="Pfam" id="PF24681">
    <property type="entry name" value="Kelch_KLHDC2_KLHL20_DRC7"/>
    <property type="match status" value="2"/>
</dbReference>
<evidence type="ECO:0000313" key="4">
    <source>
        <dbReference type="Proteomes" id="UP000605253"/>
    </source>
</evidence>
<keyword evidence="2" id="KW-0677">Repeat</keyword>
<evidence type="ECO:0008006" key="5">
    <source>
        <dbReference type="Google" id="ProtNLM"/>
    </source>
</evidence>
<dbReference type="EMBL" id="BMEO01000004">
    <property type="protein sequence ID" value="GGF93349.1"/>
    <property type="molecule type" value="Genomic_DNA"/>
</dbReference>
<gene>
    <name evidence="3" type="ORF">GCM10011365_13240</name>
</gene>
<sequence length="1471" mass="161504">MEKTYKNMEMNRFKSVSILIISLLILFSNQSFSKDVVKPLPLAWTNLNQAEYIDNLVECKTAIDELKWSYNLWPEENKSPKPLFSEVVDTDKIRQSVLENLKMEAVLAKRFNFEITPEMLQHDLDRMARQTKDAKRLKELFDVLNNDPTTIAQCVSRPYLVQKKLANQFNFNNTIHAEVKQKAQRELDKYLLSNNTDDTTAQINTITYGLVSADKKSLDTEPSPEEINKKRIVELDAEEFKHIVKKSNNRNLQEHHASFVYTEIVEETQQSIKVKVLQWKKKSQNEWLSTHSDITYLPASKTHQYSLPKITKKEQGLNNKAAVIDRWENYEIEIKRRGSTAIWTGTEMIVWGGSNTYQDRGERYNPVSDSWSFMSTINAPLSRKDHSAVWTGSEMIIWGGVDREDNNQLNTGGRYNPDTDSWSSVNSNNTPSKRVGYTSVWTGTEMIIWGGYGDSGYLNTGGRYNPDSDSWSSISLGSNLPTERAGHTAVWTGSEMIIWGGNGDSGYLNTGGRYDPDSDSWSSISVGTNVPTGRYDHTAVWTGSKMIIWGGYGNDGALNTGGRYDPERDSWSSTTVATNVPNARNGHSAIWTGSEMIVWGGRGDSDYLNTGGRYDPSTDSWQATQVSGAPSGGYEHKALWTGSEMIVWDEYGNNLNASGRYDPVTDNWISMNTQDRSISRTSHTAIWTGNDMIVWGGINYGFLNSGFRYNLITHTWLSTNINNAPTGRTRHTAVWTGSDMIVWGGDDGGDFLNTGGYYNPGTDSWQATPTTGAPSGRYDHTAVWTGNEMIVWGGYGDSGYLNTGGRYDPDTDSWQATQVTGAPSGRSDHTAVWTGSEMIVWGGYFYSYSANFINTGGRYNPSTDSWQATEVTGAPAVRSHHTAVWTGSEMIIWGGTYFGNRLNTGGRYNPGTNSWQAIPTTGAPSVRMRHTAVWTGSKMIVWGGTGGGSLNTGGRYNPNTNSWQATRVSNAPSASQYHTAVWTGSEMIVWGTGEDSPIWLYYFDYYYDIRGSLSGLQGDQVTLQNNGGDDLILTSDGGFTFNTPILKGTGYDVTVLADPQNPSQTCTVTNGSGTNISADIEDVSIQCSDTFKVGVTVTGLAAGNTVKLNNNGSDLLEVSDNNVLTYFTTQMANGADYLITVDTQPSAPNQICSITPGEESGTINLADVHIGVSCTTLQYNIAVTVSGLDPDNSIELTTNGQSLVFNNNTTANFAQPLDDGTAYDVSLTEQPTSPNQVCTISGGNGGNDDGSGILAGEDVTILVNCQTVEYTLGGFVSGLATGNVLTLYNNTADEYLLISNNGSYAFFNNLPDGSGFDVSVASHPTSPNQTCSINNASGSIAGGDFTDVNLNCITKQYLVGGYAFGLIPNNHMVLQNNASDDLILRHEGAFVLPTPLDDLEGYDVTIQKQPDNPIQTCELANNSGTINGQDVESIFMYCDFGDDLIFRHGFDDVEAISRGLWELKDWLYFLN</sequence>
<dbReference type="SUPFAM" id="SSF117281">
    <property type="entry name" value="Kelch motif"/>
    <property type="match status" value="3"/>
</dbReference>
<dbReference type="PANTHER" id="PTHR46093">
    <property type="entry name" value="ACYL-COA-BINDING DOMAIN-CONTAINING PROTEIN 5"/>
    <property type="match status" value="1"/>
</dbReference>
<dbReference type="Proteomes" id="UP000605253">
    <property type="component" value="Unassembled WGS sequence"/>
</dbReference>
<reference evidence="3" key="2">
    <citation type="submission" date="2020-09" db="EMBL/GenBank/DDBJ databases">
        <authorList>
            <person name="Sun Q."/>
            <person name="Zhou Y."/>
        </authorList>
    </citation>
    <scope>NUCLEOTIDE SEQUENCE</scope>
    <source>
        <strain evidence="3">CGMCC 1.12181</strain>
    </source>
</reference>
<evidence type="ECO:0000313" key="3">
    <source>
        <dbReference type="EMBL" id="GGF93349.1"/>
    </source>
</evidence>
<dbReference type="PANTHER" id="PTHR46093:SF18">
    <property type="entry name" value="FIBRONECTIN TYPE-III DOMAIN-CONTAINING PROTEIN"/>
    <property type="match status" value="1"/>
</dbReference>
<dbReference type="Gene3D" id="2.120.10.80">
    <property type="entry name" value="Kelch-type beta propeller"/>
    <property type="match status" value="4"/>
</dbReference>
<dbReference type="SMART" id="SM00612">
    <property type="entry name" value="Kelch"/>
    <property type="match status" value="10"/>
</dbReference>
<accession>A0A917CMN1</accession>
<keyword evidence="4" id="KW-1185">Reference proteome</keyword>